<reference evidence="1" key="1">
    <citation type="submission" date="2018-02" db="EMBL/GenBank/DDBJ databases">
        <title>Rhizophora mucronata_Transcriptome.</title>
        <authorList>
            <person name="Meera S.P."/>
            <person name="Sreeshan A."/>
            <person name="Augustine A."/>
        </authorList>
    </citation>
    <scope>NUCLEOTIDE SEQUENCE</scope>
    <source>
        <tissue evidence="1">Leaf</tissue>
    </source>
</reference>
<sequence length="13" mass="1540">MDQPHTQVIPIFN</sequence>
<name>A0A2P2NWB0_RHIMU</name>
<accession>A0A2P2NWB0</accession>
<dbReference type="EMBL" id="GGEC01066127">
    <property type="protein sequence ID" value="MBX46611.1"/>
    <property type="molecule type" value="Transcribed_RNA"/>
</dbReference>
<evidence type="ECO:0000313" key="1">
    <source>
        <dbReference type="EMBL" id="MBX46611.1"/>
    </source>
</evidence>
<organism evidence="1">
    <name type="scientific">Rhizophora mucronata</name>
    <name type="common">Asiatic mangrove</name>
    <dbReference type="NCBI Taxonomy" id="61149"/>
    <lineage>
        <taxon>Eukaryota</taxon>
        <taxon>Viridiplantae</taxon>
        <taxon>Streptophyta</taxon>
        <taxon>Embryophyta</taxon>
        <taxon>Tracheophyta</taxon>
        <taxon>Spermatophyta</taxon>
        <taxon>Magnoliopsida</taxon>
        <taxon>eudicotyledons</taxon>
        <taxon>Gunneridae</taxon>
        <taxon>Pentapetalae</taxon>
        <taxon>rosids</taxon>
        <taxon>fabids</taxon>
        <taxon>Malpighiales</taxon>
        <taxon>Rhizophoraceae</taxon>
        <taxon>Rhizophora</taxon>
    </lineage>
</organism>
<protein>
    <submittedName>
        <fullName evidence="1">Uncharacterized protein</fullName>
    </submittedName>
</protein>
<proteinExistence type="predicted"/>